<evidence type="ECO:0000313" key="2">
    <source>
        <dbReference type="Proteomes" id="UP001566331"/>
    </source>
</evidence>
<dbReference type="Proteomes" id="UP001566331">
    <property type="component" value="Unassembled WGS sequence"/>
</dbReference>
<evidence type="ECO:0000313" key="1">
    <source>
        <dbReference type="EMBL" id="MEZ0474069.1"/>
    </source>
</evidence>
<sequence length="54" mass="5614">MNIWNELLFLQGHVASPRLALALADAEPAAEPAPAVAPPPRGDEHRRCAAAACG</sequence>
<proteinExistence type="predicted"/>
<keyword evidence="2" id="KW-1185">Reference proteome</keyword>
<reference evidence="1 2" key="1">
    <citation type="submission" date="2024-07" db="EMBL/GenBank/DDBJ databases">
        <title>Luteimonas salilacus sp. nov., isolated from the shore soil of Salt Lake in Tibet of China.</title>
        <authorList>
            <person name="Zhang X."/>
            <person name="Li A."/>
        </authorList>
    </citation>
    <scope>NUCLEOTIDE SEQUENCE [LARGE SCALE GENOMIC DNA]</scope>
    <source>
        <strain evidence="1 2">B3-2-R+30</strain>
    </source>
</reference>
<gene>
    <name evidence="1" type="ORF">AB6713_05490</name>
</gene>
<organism evidence="1 2">
    <name type="scientific">Luteimonas salinilitoris</name>
    <dbReference type="NCBI Taxonomy" id="3237697"/>
    <lineage>
        <taxon>Bacteria</taxon>
        <taxon>Pseudomonadati</taxon>
        <taxon>Pseudomonadota</taxon>
        <taxon>Gammaproteobacteria</taxon>
        <taxon>Lysobacterales</taxon>
        <taxon>Lysobacteraceae</taxon>
        <taxon>Luteimonas</taxon>
    </lineage>
</organism>
<protein>
    <submittedName>
        <fullName evidence="1">Uncharacterized protein</fullName>
    </submittedName>
</protein>
<comment type="caution">
    <text evidence="1">The sequence shown here is derived from an EMBL/GenBank/DDBJ whole genome shotgun (WGS) entry which is preliminary data.</text>
</comment>
<accession>A0ABV4HMV4</accession>
<name>A0ABV4HMV4_9GAMM</name>
<dbReference type="EMBL" id="JBFWIC010000005">
    <property type="protein sequence ID" value="MEZ0474069.1"/>
    <property type="molecule type" value="Genomic_DNA"/>
</dbReference>
<dbReference type="RefSeq" id="WP_370564063.1">
    <property type="nucleotide sequence ID" value="NZ_JBFWIB010000006.1"/>
</dbReference>